<evidence type="ECO:0000256" key="3">
    <source>
        <dbReference type="ARBA" id="ARBA00022989"/>
    </source>
</evidence>
<dbReference type="AlphaFoldDB" id="D3BRA4"/>
<evidence type="ECO:0000256" key="6">
    <source>
        <dbReference type="SAM" id="Phobius"/>
    </source>
</evidence>
<evidence type="ECO:0000256" key="4">
    <source>
        <dbReference type="ARBA" id="ARBA00023136"/>
    </source>
</evidence>
<feature type="transmembrane region" description="Helical" evidence="6">
    <location>
        <begin position="226"/>
        <end position="249"/>
    </location>
</feature>
<feature type="domain" description="Major facilitator superfamily (MFS) profile" evidence="7">
    <location>
        <begin position="98"/>
        <end position="501"/>
    </location>
</feature>
<dbReference type="FunCoup" id="D3BRA4">
    <property type="interactions" value="2"/>
</dbReference>
<keyword evidence="4 6" id="KW-0472">Membrane</keyword>
<dbReference type="PANTHER" id="PTHR23507">
    <property type="entry name" value="ZGC:174356"/>
    <property type="match status" value="1"/>
</dbReference>
<dbReference type="InterPro" id="IPR036259">
    <property type="entry name" value="MFS_trans_sf"/>
</dbReference>
<feature type="transmembrane region" description="Helical" evidence="6">
    <location>
        <begin position="406"/>
        <end position="423"/>
    </location>
</feature>
<keyword evidence="9" id="KW-1185">Reference proteome</keyword>
<dbReference type="GO" id="GO:0022857">
    <property type="term" value="F:transmembrane transporter activity"/>
    <property type="evidence" value="ECO:0007669"/>
    <property type="project" value="InterPro"/>
</dbReference>
<dbReference type="Proteomes" id="UP000001396">
    <property type="component" value="Unassembled WGS sequence"/>
</dbReference>
<dbReference type="SUPFAM" id="SSF103473">
    <property type="entry name" value="MFS general substrate transporter"/>
    <property type="match status" value="1"/>
</dbReference>
<dbReference type="InParanoid" id="D3BRA4"/>
<feature type="transmembrane region" description="Helical" evidence="6">
    <location>
        <begin position="435"/>
        <end position="457"/>
    </location>
</feature>
<evidence type="ECO:0000313" key="9">
    <source>
        <dbReference type="Proteomes" id="UP000001396"/>
    </source>
</evidence>
<dbReference type="InterPro" id="IPR020846">
    <property type="entry name" value="MFS_dom"/>
</dbReference>
<feature type="transmembrane region" description="Helical" evidence="6">
    <location>
        <begin position="255"/>
        <end position="274"/>
    </location>
</feature>
<organism evidence="8 9">
    <name type="scientific">Heterostelium pallidum (strain ATCC 26659 / Pp 5 / PN500)</name>
    <name type="common">Cellular slime mold</name>
    <name type="synonym">Polysphondylium pallidum</name>
    <dbReference type="NCBI Taxonomy" id="670386"/>
    <lineage>
        <taxon>Eukaryota</taxon>
        <taxon>Amoebozoa</taxon>
        <taxon>Evosea</taxon>
        <taxon>Eumycetozoa</taxon>
        <taxon>Dictyostelia</taxon>
        <taxon>Acytosteliales</taxon>
        <taxon>Acytosteliaceae</taxon>
        <taxon>Heterostelium</taxon>
    </lineage>
</organism>
<feature type="transmembrane region" description="Helical" evidence="6">
    <location>
        <begin position="316"/>
        <end position="340"/>
    </location>
</feature>
<accession>D3BRA4</accession>
<keyword evidence="2 6" id="KW-0812">Transmembrane</keyword>
<dbReference type="GO" id="GO:0016020">
    <property type="term" value="C:membrane"/>
    <property type="evidence" value="ECO:0007669"/>
    <property type="project" value="UniProtKB-SubCell"/>
</dbReference>
<feature type="transmembrane region" description="Helical" evidence="6">
    <location>
        <begin position="90"/>
        <end position="112"/>
    </location>
</feature>
<feature type="transmembrane region" description="Helical" evidence="6">
    <location>
        <begin position="381"/>
        <end position="400"/>
    </location>
</feature>
<feature type="compositionally biased region" description="Polar residues" evidence="5">
    <location>
        <begin position="13"/>
        <end position="25"/>
    </location>
</feature>
<evidence type="ECO:0000256" key="2">
    <source>
        <dbReference type="ARBA" id="ARBA00022692"/>
    </source>
</evidence>
<sequence length="548" mass="60527">MYNNSNRNYNENLISPDQSNIYNNNSDDHQNNVILPSVASGFNDDEASPIMIKSFEPPANNDVESNQSSASVGEKLKFWKQPFFKDKMGIIIFVAIGLINVISTGILLPILFTSYVSYKNPHYTPSQIESEASRLKSISDSMPYLANFIFSPLLGSISDRYGRKIVLFIIQLLQLIDVTMIGLGYWKKFIIPIYISHTLSGVSNGMLSVAFSYLADITSKEDRAPWFMAVGVGLGFSLIVGPLILMALIKHSYEFAVYGSGAFLVISILALLPLTNSIRYADGKPKSPEQLASKSSASLNPFKSIYGLFKSSKYTVCYAILFISFSFTLQDTVTTSYYYTELKFGWGASQNSIVTCLTGVFIVLYSGFIIPLVLKFISDRKLVAVCFFTSFAFHFFYAFAINQYMWAVPVVVGAFSLIVINLIQSIISKATPSNIQGVVLSGVSSITSLTSAAGAFASQNLFSYFISSKSPIYFPGMHFLINAGIIFITFIFSVVIIKIFPNPDKVAKLIVVDDEEAEIKKPILDGYGIDNTDDDDDNDINYKVGGIN</sequence>
<comment type="caution">
    <text evidence="8">The sequence shown here is derived from an EMBL/GenBank/DDBJ whole genome shotgun (WGS) entry which is preliminary data.</text>
</comment>
<feature type="region of interest" description="Disordered" evidence="5">
    <location>
        <begin position="1"/>
        <end position="26"/>
    </location>
</feature>
<feature type="compositionally biased region" description="Low complexity" evidence="5">
    <location>
        <begin position="1"/>
        <end position="12"/>
    </location>
</feature>
<name>D3BRA4_HETP5</name>
<evidence type="ECO:0000256" key="5">
    <source>
        <dbReference type="SAM" id="MobiDB-lite"/>
    </source>
</evidence>
<evidence type="ECO:0000256" key="1">
    <source>
        <dbReference type="ARBA" id="ARBA00004141"/>
    </source>
</evidence>
<dbReference type="RefSeq" id="XP_020428070.1">
    <property type="nucleotide sequence ID" value="XM_020581283.1"/>
</dbReference>
<feature type="transmembrane region" description="Helical" evidence="6">
    <location>
        <begin position="165"/>
        <end position="185"/>
    </location>
</feature>
<dbReference type="PROSITE" id="PS50850">
    <property type="entry name" value="MFS"/>
    <property type="match status" value="1"/>
</dbReference>
<gene>
    <name evidence="8" type="ORF">PPL_10510</name>
</gene>
<feature type="transmembrane region" description="Helical" evidence="6">
    <location>
        <begin position="477"/>
        <end position="500"/>
    </location>
</feature>
<dbReference type="GeneID" id="31365979"/>
<proteinExistence type="predicted"/>
<dbReference type="Gene3D" id="1.20.1250.20">
    <property type="entry name" value="MFS general substrate transporter like domains"/>
    <property type="match status" value="1"/>
</dbReference>
<dbReference type="OMA" id="WMIFAIM"/>
<evidence type="ECO:0000313" key="8">
    <source>
        <dbReference type="EMBL" id="EFA75936.1"/>
    </source>
</evidence>
<keyword evidence="3 6" id="KW-1133">Transmembrane helix</keyword>
<reference evidence="8 9" key="1">
    <citation type="journal article" date="2011" name="Genome Res.">
        <title>Phylogeny-wide analysis of social amoeba genomes highlights ancient origins for complex intercellular communication.</title>
        <authorList>
            <person name="Heidel A.J."/>
            <person name="Lawal H.M."/>
            <person name="Felder M."/>
            <person name="Schilde C."/>
            <person name="Helps N.R."/>
            <person name="Tunggal B."/>
            <person name="Rivero F."/>
            <person name="John U."/>
            <person name="Schleicher M."/>
            <person name="Eichinger L."/>
            <person name="Platzer M."/>
            <person name="Noegel A.A."/>
            <person name="Schaap P."/>
            <person name="Gloeckner G."/>
        </authorList>
    </citation>
    <scope>NUCLEOTIDE SEQUENCE [LARGE SCALE GENOMIC DNA]</scope>
    <source>
        <strain evidence="9">ATCC 26659 / Pp 5 / PN500</strain>
    </source>
</reference>
<feature type="transmembrane region" description="Helical" evidence="6">
    <location>
        <begin position="191"/>
        <end position="214"/>
    </location>
</feature>
<feature type="transmembrane region" description="Helical" evidence="6">
    <location>
        <begin position="352"/>
        <end position="374"/>
    </location>
</feature>
<comment type="subcellular location">
    <subcellularLocation>
        <location evidence="1">Membrane</location>
        <topology evidence="1">Multi-pass membrane protein</topology>
    </subcellularLocation>
</comment>
<evidence type="ECO:0000259" key="7">
    <source>
        <dbReference type="PROSITE" id="PS50850"/>
    </source>
</evidence>
<feature type="transmembrane region" description="Helical" evidence="6">
    <location>
        <begin position="141"/>
        <end position="158"/>
    </location>
</feature>
<dbReference type="InterPro" id="IPR011701">
    <property type="entry name" value="MFS"/>
</dbReference>
<dbReference type="PANTHER" id="PTHR23507:SF1">
    <property type="entry name" value="FI18259P1-RELATED"/>
    <property type="match status" value="1"/>
</dbReference>
<dbReference type="EMBL" id="ADBJ01000050">
    <property type="protein sequence ID" value="EFA75936.1"/>
    <property type="molecule type" value="Genomic_DNA"/>
</dbReference>
<protein>
    <recommendedName>
        <fullName evidence="7">Major facilitator superfamily (MFS) profile domain-containing protein</fullName>
    </recommendedName>
</protein>
<dbReference type="Pfam" id="PF07690">
    <property type="entry name" value="MFS_1"/>
    <property type="match status" value="1"/>
</dbReference>